<proteinExistence type="predicted"/>
<evidence type="ECO:0000259" key="1">
    <source>
        <dbReference type="PROSITE" id="PS50206"/>
    </source>
</evidence>
<dbReference type="Proteomes" id="UP000653358">
    <property type="component" value="Unassembled WGS sequence"/>
</dbReference>
<gene>
    <name evidence="2" type="ORF">GH807_12820</name>
</gene>
<dbReference type="PANTHER" id="PTHR43031:SF1">
    <property type="entry name" value="PYRIDINE NUCLEOTIDE-DISULPHIDE OXIDOREDUCTASE"/>
    <property type="match status" value="1"/>
</dbReference>
<dbReference type="InterPro" id="IPR050229">
    <property type="entry name" value="GlpE_sulfurtransferase"/>
</dbReference>
<dbReference type="InterPro" id="IPR001763">
    <property type="entry name" value="Rhodanese-like_dom"/>
</dbReference>
<feature type="domain" description="Rhodanese" evidence="1">
    <location>
        <begin position="22"/>
        <end position="112"/>
    </location>
</feature>
<accession>A0ABR6WN46</accession>
<keyword evidence="3" id="KW-1185">Reference proteome</keyword>
<dbReference type="PANTHER" id="PTHR43031">
    <property type="entry name" value="FAD-DEPENDENT OXIDOREDUCTASE"/>
    <property type="match status" value="1"/>
</dbReference>
<name>A0ABR6WN46_9FIRM</name>
<dbReference type="Pfam" id="PF00581">
    <property type="entry name" value="Rhodanese"/>
    <property type="match status" value="1"/>
</dbReference>
<dbReference type="SUPFAM" id="SSF52821">
    <property type="entry name" value="Rhodanese/Cell cycle control phosphatase"/>
    <property type="match status" value="1"/>
</dbReference>
<organism evidence="2 3">
    <name type="scientific">Acetobacterium tundrae</name>
    <dbReference type="NCBI Taxonomy" id="132932"/>
    <lineage>
        <taxon>Bacteria</taxon>
        <taxon>Bacillati</taxon>
        <taxon>Bacillota</taxon>
        <taxon>Clostridia</taxon>
        <taxon>Eubacteriales</taxon>
        <taxon>Eubacteriaceae</taxon>
        <taxon>Acetobacterium</taxon>
    </lineage>
</organism>
<dbReference type="InterPro" id="IPR036873">
    <property type="entry name" value="Rhodanese-like_dom_sf"/>
</dbReference>
<reference evidence="2 3" key="1">
    <citation type="journal article" date="2020" name="mSystems">
        <title>Defining Genomic and Predicted Metabolic Features of the Acetobacterium Genus.</title>
        <authorList>
            <person name="Ross D.E."/>
            <person name="Marshall C.W."/>
            <person name="Gulliver D."/>
            <person name="May H.D."/>
            <person name="Norman R.S."/>
        </authorList>
    </citation>
    <scope>NUCLEOTIDE SEQUENCE [LARGE SCALE GENOMIC DNA]</scope>
    <source>
        <strain evidence="2 3">DSM 9173</strain>
    </source>
</reference>
<sequence>MNKIDYLELVLSLKKTHTELLNNDNLVVIDIRNAPKEVKKTKIKGSLEIPAKEIASRLEEIDKSKVVVVYDWNGGTDLGKVAQLILLKNGFDAYELSGGIEAWVGMSLPLDEL</sequence>
<comment type="caution">
    <text evidence="2">The sequence shown here is derived from an EMBL/GenBank/DDBJ whole genome shotgun (WGS) entry which is preliminary data.</text>
</comment>
<evidence type="ECO:0000313" key="3">
    <source>
        <dbReference type="Proteomes" id="UP000653358"/>
    </source>
</evidence>
<evidence type="ECO:0000313" key="2">
    <source>
        <dbReference type="EMBL" id="MBC3797927.1"/>
    </source>
</evidence>
<protein>
    <submittedName>
        <fullName evidence="2">Rhodanese-like domain-containing protein</fullName>
    </submittedName>
</protein>
<dbReference type="RefSeq" id="WP_148605777.1">
    <property type="nucleotide sequence ID" value="NZ_RXYB01000025.1"/>
</dbReference>
<dbReference type="SMART" id="SM00450">
    <property type="entry name" value="RHOD"/>
    <property type="match status" value="1"/>
</dbReference>
<dbReference type="Gene3D" id="3.40.250.10">
    <property type="entry name" value="Rhodanese-like domain"/>
    <property type="match status" value="1"/>
</dbReference>
<dbReference type="CDD" id="cd00158">
    <property type="entry name" value="RHOD"/>
    <property type="match status" value="1"/>
</dbReference>
<dbReference type="EMBL" id="WJBB01000017">
    <property type="protein sequence ID" value="MBC3797927.1"/>
    <property type="molecule type" value="Genomic_DNA"/>
</dbReference>
<dbReference type="PROSITE" id="PS50206">
    <property type="entry name" value="RHODANESE_3"/>
    <property type="match status" value="1"/>
</dbReference>